<feature type="region of interest" description="Disordered" evidence="1">
    <location>
        <begin position="31"/>
        <end position="63"/>
    </location>
</feature>
<proteinExistence type="predicted"/>
<protein>
    <submittedName>
        <fullName evidence="2">Uncharacterized protein</fullName>
    </submittedName>
</protein>
<accession>A0A8D8UQW3</accession>
<evidence type="ECO:0000256" key="1">
    <source>
        <dbReference type="SAM" id="MobiDB-lite"/>
    </source>
</evidence>
<organism evidence="2">
    <name type="scientific">Cacopsylla melanoneura</name>
    <dbReference type="NCBI Taxonomy" id="428564"/>
    <lineage>
        <taxon>Eukaryota</taxon>
        <taxon>Metazoa</taxon>
        <taxon>Ecdysozoa</taxon>
        <taxon>Arthropoda</taxon>
        <taxon>Hexapoda</taxon>
        <taxon>Insecta</taxon>
        <taxon>Pterygota</taxon>
        <taxon>Neoptera</taxon>
        <taxon>Paraneoptera</taxon>
        <taxon>Hemiptera</taxon>
        <taxon>Sternorrhyncha</taxon>
        <taxon>Psylloidea</taxon>
        <taxon>Psyllidae</taxon>
        <taxon>Psyllinae</taxon>
        <taxon>Cacopsylla</taxon>
    </lineage>
</organism>
<feature type="compositionally biased region" description="Basic residues" evidence="1">
    <location>
        <begin position="43"/>
        <end position="63"/>
    </location>
</feature>
<name>A0A8D8UQW3_9HEMI</name>
<dbReference type="EMBL" id="HBUF01346768">
    <property type="protein sequence ID" value="CAG6710214.1"/>
    <property type="molecule type" value="Transcribed_RNA"/>
</dbReference>
<sequence length="119" mass="13730">MRETPPKKRSIGGEKKIIRSNKAWFGGRSAAKKMLRTDDRPSGRRRPKKGLFNKHTKASSTSCRKRVYNARAAESTPIMYIVQNKIRANLKNYNKKTPFVLIFTPDRSENNRNLLILPD</sequence>
<dbReference type="EMBL" id="HBUF01346767">
    <property type="protein sequence ID" value="CAG6710213.1"/>
    <property type="molecule type" value="Transcribed_RNA"/>
</dbReference>
<reference evidence="2" key="1">
    <citation type="submission" date="2021-05" db="EMBL/GenBank/DDBJ databases">
        <authorList>
            <person name="Alioto T."/>
            <person name="Alioto T."/>
            <person name="Gomez Garrido J."/>
        </authorList>
    </citation>
    <scope>NUCLEOTIDE SEQUENCE</scope>
</reference>
<evidence type="ECO:0000313" key="2">
    <source>
        <dbReference type="EMBL" id="CAG6710214.1"/>
    </source>
</evidence>
<dbReference type="AlphaFoldDB" id="A0A8D8UQW3"/>